<proteinExistence type="predicted"/>
<sequence>MSRLPYYRSFVLVSCLSVARAFSMAAGPATQCDDFSVSWTGGQPPFEIMLVPQNTIYINVPVPSSAFANNQGSYSINELPLAEDQEFVVVMSDATGFGSGGVSNTITVGGPVGNNGCNTTSQSPSFYFDTPETTFQQCSQYAFDNYVGATLPVNVTASISGLIPGGDLFVVQFPTSSNYSYAWTVDVAAGTSLILFMTDATGAQGGTTNISTVVSSEDSSCLFGSYPSSTGSAAPQMTSTPISPRKSGASLSVGVIAGIAIGGTAVLVTATALLLYYRRRRHGNSPLSHIRFTKARDNSLDLDQDPNNLTRATSIHAFPYEVGSLSQRAPFMSQYMALGQRAHDPSSQDLSSPARLQDPRDNSATDSSLGFSYAESSVASREDRRPSAEAEPLPRQTARFVVHTDIEDASPNGEELVELPPQYSEGRQPIPSLPQATDGHASKR</sequence>
<dbReference type="Proteomes" id="UP000790709">
    <property type="component" value="Unassembled WGS sequence"/>
</dbReference>
<dbReference type="EMBL" id="MU266864">
    <property type="protein sequence ID" value="KAH7918063.1"/>
    <property type="molecule type" value="Genomic_DNA"/>
</dbReference>
<keyword evidence="2" id="KW-1185">Reference proteome</keyword>
<reference evidence="1" key="1">
    <citation type="journal article" date="2021" name="New Phytol.">
        <title>Evolutionary innovations through gain and loss of genes in the ectomycorrhizal Boletales.</title>
        <authorList>
            <person name="Wu G."/>
            <person name="Miyauchi S."/>
            <person name="Morin E."/>
            <person name="Kuo A."/>
            <person name="Drula E."/>
            <person name="Varga T."/>
            <person name="Kohler A."/>
            <person name="Feng B."/>
            <person name="Cao Y."/>
            <person name="Lipzen A."/>
            <person name="Daum C."/>
            <person name="Hundley H."/>
            <person name="Pangilinan J."/>
            <person name="Johnson J."/>
            <person name="Barry K."/>
            <person name="LaButti K."/>
            <person name="Ng V."/>
            <person name="Ahrendt S."/>
            <person name="Min B."/>
            <person name="Choi I.G."/>
            <person name="Park H."/>
            <person name="Plett J.M."/>
            <person name="Magnuson J."/>
            <person name="Spatafora J.W."/>
            <person name="Nagy L.G."/>
            <person name="Henrissat B."/>
            <person name="Grigoriev I.V."/>
            <person name="Yang Z.L."/>
            <person name="Xu J."/>
            <person name="Martin F.M."/>
        </authorList>
    </citation>
    <scope>NUCLEOTIDE SEQUENCE</scope>
    <source>
        <strain evidence="1">KUC20120723A-06</strain>
    </source>
</reference>
<gene>
    <name evidence="1" type="ORF">BV22DRAFT_1025220</name>
</gene>
<accession>A0ACB8AYY2</accession>
<protein>
    <submittedName>
        <fullName evidence="1">Uncharacterized protein</fullName>
    </submittedName>
</protein>
<organism evidence="1 2">
    <name type="scientific">Leucogyrophana mollusca</name>
    <dbReference type="NCBI Taxonomy" id="85980"/>
    <lineage>
        <taxon>Eukaryota</taxon>
        <taxon>Fungi</taxon>
        <taxon>Dikarya</taxon>
        <taxon>Basidiomycota</taxon>
        <taxon>Agaricomycotina</taxon>
        <taxon>Agaricomycetes</taxon>
        <taxon>Agaricomycetidae</taxon>
        <taxon>Boletales</taxon>
        <taxon>Boletales incertae sedis</taxon>
        <taxon>Leucogyrophana</taxon>
    </lineage>
</organism>
<evidence type="ECO:0000313" key="1">
    <source>
        <dbReference type="EMBL" id="KAH7918063.1"/>
    </source>
</evidence>
<comment type="caution">
    <text evidence="1">The sequence shown here is derived from an EMBL/GenBank/DDBJ whole genome shotgun (WGS) entry which is preliminary data.</text>
</comment>
<name>A0ACB8AYY2_9AGAM</name>
<evidence type="ECO:0000313" key="2">
    <source>
        <dbReference type="Proteomes" id="UP000790709"/>
    </source>
</evidence>